<evidence type="ECO:0000313" key="3">
    <source>
        <dbReference type="Proteomes" id="UP000319160"/>
    </source>
</evidence>
<keyword evidence="1" id="KW-0175">Coiled coil</keyword>
<reference evidence="3" key="1">
    <citation type="submission" date="2019-06" db="EMBL/GenBank/DDBJ databases">
        <title>Draft genome sequence of the griseofulvin-producing fungus Xylaria cubensis strain G536.</title>
        <authorList>
            <person name="Mead M.E."/>
            <person name="Raja H.A."/>
            <person name="Steenwyk J.L."/>
            <person name="Knowles S.L."/>
            <person name="Oberlies N.H."/>
            <person name="Rokas A."/>
        </authorList>
    </citation>
    <scope>NUCLEOTIDE SEQUENCE [LARGE SCALE GENOMIC DNA]</scope>
    <source>
        <strain evidence="3">G536</strain>
    </source>
</reference>
<sequence length="177" mass="19557">MPRTIPCRRCLNAMSRWDGQGAKPSSCENPKGSRICSRCKNANKGPCAYKATDDLKVRGLELTRILAETTERSDTVKEAQWVVYRLLRVNSNKLRPAPEKETAATVVHAAVEAEPAAEQEKREILALKSKVQALERKLLVLECTAVTIEAANEITKTAAGLLHSIDQRLAELSKSFN</sequence>
<dbReference type="Proteomes" id="UP000319160">
    <property type="component" value="Unassembled WGS sequence"/>
</dbReference>
<comment type="caution">
    <text evidence="2">The sequence shown here is derived from an EMBL/GenBank/DDBJ whole genome shotgun (WGS) entry which is preliminary data.</text>
</comment>
<proteinExistence type="predicted"/>
<feature type="coiled-coil region" evidence="1">
    <location>
        <begin position="117"/>
        <end position="144"/>
    </location>
</feature>
<dbReference type="OrthoDB" id="4752583at2759"/>
<dbReference type="EMBL" id="VFLP01000124">
    <property type="protein sequence ID" value="TRX87763.1"/>
    <property type="molecule type" value="Genomic_DNA"/>
</dbReference>
<keyword evidence="3" id="KW-1185">Reference proteome</keyword>
<organism evidence="2 3">
    <name type="scientific">Xylaria flabelliformis</name>
    <dbReference type="NCBI Taxonomy" id="2512241"/>
    <lineage>
        <taxon>Eukaryota</taxon>
        <taxon>Fungi</taxon>
        <taxon>Dikarya</taxon>
        <taxon>Ascomycota</taxon>
        <taxon>Pezizomycotina</taxon>
        <taxon>Sordariomycetes</taxon>
        <taxon>Xylariomycetidae</taxon>
        <taxon>Xylariales</taxon>
        <taxon>Xylariaceae</taxon>
        <taxon>Xylaria</taxon>
    </lineage>
</organism>
<accession>A0A553HII6</accession>
<dbReference type="AlphaFoldDB" id="A0A553HII6"/>
<name>A0A553HII6_9PEZI</name>
<gene>
    <name evidence="2" type="ORF">FHL15_011338</name>
</gene>
<protein>
    <submittedName>
        <fullName evidence="2">Uncharacterized protein</fullName>
    </submittedName>
</protein>
<evidence type="ECO:0000256" key="1">
    <source>
        <dbReference type="SAM" id="Coils"/>
    </source>
</evidence>
<evidence type="ECO:0000313" key="2">
    <source>
        <dbReference type="EMBL" id="TRX87763.1"/>
    </source>
</evidence>